<reference evidence="2" key="1">
    <citation type="submission" date="2014-09" db="EMBL/GenBank/DDBJ databases">
        <authorList>
            <person name="Mudge J."/>
            <person name="Ramaraj T."/>
            <person name="Lindquist I.E."/>
            <person name="Bharti A.K."/>
            <person name="Sundararajan A."/>
            <person name="Cameron C.T."/>
            <person name="Woodward J.E."/>
            <person name="May G.D."/>
            <person name="Brubaker C."/>
            <person name="Broadhvest J."/>
            <person name="Wilkins T.A."/>
        </authorList>
    </citation>
    <scope>NUCLEOTIDE SEQUENCE</scope>
    <source>
        <strain evidence="2">cv. AKA8401</strain>
    </source>
</reference>
<gene>
    <name evidence="1" type="ORF">F383_35444</name>
</gene>
<organism evidence="1 2">
    <name type="scientific">Gossypium arboreum</name>
    <name type="common">Tree cotton</name>
    <name type="synonym">Gossypium nanking</name>
    <dbReference type="NCBI Taxonomy" id="29729"/>
    <lineage>
        <taxon>Eukaryota</taxon>
        <taxon>Viridiplantae</taxon>
        <taxon>Streptophyta</taxon>
        <taxon>Embryophyta</taxon>
        <taxon>Tracheophyta</taxon>
        <taxon>Spermatophyta</taxon>
        <taxon>Magnoliopsida</taxon>
        <taxon>eudicotyledons</taxon>
        <taxon>Gunneridae</taxon>
        <taxon>Pentapetalae</taxon>
        <taxon>rosids</taxon>
        <taxon>malvids</taxon>
        <taxon>Malvales</taxon>
        <taxon>Malvaceae</taxon>
        <taxon>Malvoideae</taxon>
        <taxon>Gossypium</taxon>
    </lineage>
</organism>
<evidence type="ECO:0000313" key="1">
    <source>
        <dbReference type="EMBL" id="KHG29439.1"/>
    </source>
</evidence>
<accession>A0A0B0PY72</accession>
<protein>
    <submittedName>
        <fullName evidence="1">Uncharacterized protein</fullName>
    </submittedName>
</protein>
<dbReference type="AlphaFoldDB" id="A0A0B0PY72"/>
<proteinExistence type="predicted"/>
<dbReference type="EMBL" id="KN449852">
    <property type="protein sequence ID" value="KHG29439.1"/>
    <property type="molecule type" value="Genomic_DNA"/>
</dbReference>
<dbReference type="Proteomes" id="UP000032142">
    <property type="component" value="Unassembled WGS sequence"/>
</dbReference>
<keyword evidence="2" id="KW-1185">Reference proteome</keyword>
<evidence type="ECO:0000313" key="2">
    <source>
        <dbReference type="Proteomes" id="UP000032142"/>
    </source>
</evidence>
<sequence>MAICCSLFFASEFGVF</sequence>
<name>A0A0B0PY72_GOSAR</name>